<evidence type="ECO:0000256" key="15">
    <source>
        <dbReference type="ARBA" id="ARBA00037925"/>
    </source>
</evidence>
<dbReference type="SUPFAM" id="SSF48179">
    <property type="entry name" value="6-phosphogluconate dehydrogenase C-terminal domain-like"/>
    <property type="match status" value="1"/>
</dbReference>
<dbReference type="GO" id="GO:0141152">
    <property type="term" value="F:glycerol-3-phosphate dehydrogenase (NAD+) activity"/>
    <property type="evidence" value="ECO:0007669"/>
    <property type="project" value="UniProtKB-UniRule"/>
</dbReference>
<dbReference type="PANTHER" id="PTHR11728">
    <property type="entry name" value="GLYCEROL-3-PHOSPHATE DEHYDROGENASE"/>
    <property type="match status" value="1"/>
</dbReference>
<evidence type="ECO:0000259" key="19">
    <source>
        <dbReference type="Pfam" id="PF07479"/>
    </source>
</evidence>
<evidence type="ECO:0000256" key="13">
    <source>
        <dbReference type="ARBA" id="ARBA00023264"/>
    </source>
</evidence>
<comment type="subcellular location">
    <subcellularLocation>
        <location evidence="1">Plastid</location>
        <location evidence="1">Chloroplast</location>
    </subcellularLocation>
</comment>
<comment type="pathway">
    <text evidence="15">Membrane lipid metabolism; glycerophospholipid metabolism.</text>
</comment>
<comment type="pathway">
    <text evidence="14">Phospholipid metabolism.</text>
</comment>
<comment type="similarity">
    <text evidence="3">Belongs to the NAD-dependent glycerol-3-phosphate dehydrogenase family.</text>
</comment>
<feature type="domain" description="Ketopantoate reductase N-terminal" evidence="18">
    <location>
        <begin position="90"/>
        <end position="197"/>
    </location>
</feature>
<dbReference type="InterPro" id="IPR006109">
    <property type="entry name" value="G3P_DH_NAD-dep_C"/>
</dbReference>
<evidence type="ECO:0000313" key="21">
    <source>
        <dbReference type="Proteomes" id="UP001324115"/>
    </source>
</evidence>
<dbReference type="Pfam" id="PF07479">
    <property type="entry name" value="NAD_Gly3P_dh_C"/>
    <property type="match status" value="1"/>
</dbReference>
<evidence type="ECO:0000256" key="2">
    <source>
        <dbReference type="ARBA" id="ARBA00005189"/>
    </source>
</evidence>
<dbReference type="Gene3D" id="3.40.50.720">
    <property type="entry name" value="NAD(P)-binding Rossmann-like Domain"/>
    <property type="match status" value="1"/>
</dbReference>
<feature type="domain" description="Glycerol-3-phosphate dehydrogenase NAD-dependent C-terminal" evidence="19">
    <location>
        <begin position="237"/>
        <end position="375"/>
    </location>
</feature>
<evidence type="ECO:0000256" key="9">
    <source>
        <dbReference type="ARBA" id="ARBA00023002"/>
    </source>
</evidence>
<dbReference type="InterPro" id="IPR013332">
    <property type="entry name" value="KPR_N"/>
</dbReference>
<evidence type="ECO:0000256" key="5">
    <source>
        <dbReference type="ARBA" id="ARBA00022516"/>
    </source>
</evidence>
<evidence type="ECO:0000256" key="14">
    <source>
        <dbReference type="ARBA" id="ARBA00025707"/>
    </source>
</evidence>
<dbReference type="SUPFAM" id="SSF51735">
    <property type="entry name" value="NAD(P)-binding Rossmann-fold domains"/>
    <property type="match status" value="1"/>
</dbReference>
<evidence type="ECO:0000256" key="1">
    <source>
        <dbReference type="ARBA" id="ARBA00004229"/>
    </source>
</evidence>
<evidence type="ECO:0000256" key="4">
    <source>
        <dbReference type="ARBA" id="ARBA00013218"/>
    </source>
</evidence>
<evidence type="ECO:0000256" key="10">
    <source>
        <dbReference type="ARBA" id="ARBA00023027"/>
    </source>
</evidence>
<keyword evidence="8" id="KW-0809">Transit peptide</keyword>
<dbReference type="Pfam" id="PF02558">
    <property type="entry name" value="ApbA"/>
    <property type="match status" value="1"/>
</dbReference>
<dbReference type="PROSITE" id="PS00957">
    <property type="entry name" value="NAD_G3PDH"/>
    <property type="match status" value="1"/>
</dbReference>
<dbReference type="GO" id="GO:0009507">
    <property type="term" value="C:chloroplast"/>
    <property type="evidence" value="ECO:0007669"/>
    <property type="project" value="UniProtKB-SubCell"/>
</dbReference>
<dbReference type="GO" id="GO:0005829">
    <property type="term" value="C:cytosol"/>
    <property type="evidence" value="ECO:0007669"/>
    <property type="project" value="TreeGrafter"/>
</dbReference>
<keyword evidence="10" id="KW-0520">NAD</keyword>
<comment type="caution">
    <text evidence="20">The sequence shown here is derived from an EMBL/GenBank/DDBJ whole genome shotgun (WGS) entry which is preliminary data.</text>
</comment>
<keyword evidence="12" id="KW-0594">Phospholipid biosynthesis</keyword>
<evidence type="ECO:0000256" key="8">
    <source>
        <dbReference type="ARBA" id="ARBA00022946"/>
    </source>
</evidence>
<keyword evidence="5" id="KW-0444">Lipid biosynthesis</keyword>
<sequence>MASVFMSPVSVSTNPRLQRIPSTSTSMFVSLASSDSRPPSEDLYLETTGDRSRKDRRRVVRLAWEKLVRWSRSWRSKTKTDDVLERTNKVVVLGGGSFGTAMAAHVADRKAQLEVHMLVRDPQVCQSINESKFNCKYLPKHKLPENVIATTDAKSALLGADYCLHAVPVQFTSSFLEDIADYVDPCLPFISLSKGLELNTLRMMSQIIPQALRNPRQPFVALSGPSFALELMNKLPTGVEISGALKNVLAIAAGIVVGMNLGNNSMAALVAQGCSEIRWLATKMGAKPTTITGLSGTGDIMLTCFVNLSRNRTVGVRLGLGEKLDDILSSMNQVAEGVSTAGAVIALAQKYNVKMPVLTAVARIIDNELTPKKAVLELMSLPQVEEV</sequence>
<dbReference type="InterPro" id="IPR013328">
    <property type="entry name" value="6PGD_dom2"/>
</dbReference>
<comment type="pathway">
    <text evidence="2">Lipid metabolism.</text>
</comment>
<evidence type="ECO:0000256" key="12">
    <source>
        <dbReference type="ARBA" id="ARBA00023209"/>
    </source>
</evidence>
<keyword evidence="13" id="KW-1208">Phospholipid metabolism</keyword>
<dbReference type="GO" id="GO:0005975">
    <property type="term" value="P:carbohydrate metabolic process"/>
    <property type="evidence" value="ECO:0007669"/>
    <property type="project" value="InterPro"/>
</dbReference>
<dbReference type="EMBL" id="JAXUIC010000008">
    <property type="protein sequence ID" value="KAK4579738.1"/>
    <property type="molecule type" value="Genomic_DNA"/>
</dbReference>
<evidence type="ECO:0000256" key="6">
    <source>
        <dbReference type="ARBA" id="ARBA00022528"/>
    </source>
</evidence>
<evidence type="ECO:0000256" key="17">
    <source>
        <dbReference type="SAM" id="MobiDB-lite"/>
    </source>
</evidence>
<feature type="region of interest" description="Disordered" evidence="17">
    <location>
        <begin position="30"/>
        <end position="50"/>
    </location>
</feature>
<evidence type="ECO:0000256" key="7">
    <source>
        <dbReference type="ARBA" id="ARBA00022640"/>
    </source>
</evidence>
<reference evidence="20 21" key="1">
    <citation type="journal article" date="2023" name="G3 (Bethesda)">
        <title>A haplotype-resolved chromosome-scale genome for Quercus rubra L. provides insights into the genetics of adaptive traits for red oak species.</title>
        <authorList>
            <person name="Kapoor B."/>
            <person name="Jenkins J."/>
            <person name="Schmutz J."/>
            <person name="Zhebentyayeva T."/>
            <person name="Kuelheim C."/>
            <person name="Coggeshall M."/>
            <person name="Heim C."/>
            <person name="Lasky J.R."/>
            <person name="Leites L."/>
            <person name="Islam-Faridi N."/>
            <person name="Romero-Severson J."/>
            <person name="DeLeo V.L."/>
            <person name="Lucas S.M."/>
            <person name="Lazic D."/>
            <person name="Gailing O."/>
            <person name="Carlson J."/>
            <person name="Staton M."/>
        </authorList>
    </citation>
    <scope>NUCLEOTIDE SEQUENCE [LARGE SCALE GENOMIC DNA]</scope>
    <source>
        <strain evidence="20">Pseudo-F2</strain>
    </source>
</reference>
<dbReference type="InterPro" id="IPR008927">
    <property type="entry name" value="6-PGluconate_DH-like_C_sf"/>
</dbReference>
<evidence type="ECO:0000259" key="18">
    <source>
        <dbReference type="Pfam" id="PF02558"/>
    </source>
</evidence>
<dbReference type="AlphaFoldDB" id="A0AAN7EUH3"/>
<dbReference type="PANTHER" id="PTHR11728:SF1">
    <property type="entry name" value="GLYCEROL-3-PHOSPHATE DEHYDROGENASE [NAD(+)] 2, CHLOROPLASTIC"/>
    <property type="match status" value="1"/>
</dbReference>
<keyword evidence="7" id="KW-0934">Plastid</keyword>
<proteinExistence type="inferred from homology"/>
<dbReference type="GO" id="GO:0008654">
    <property type="term" value="P:phospholipid biosynthetic process"/>
    <property type="evidence" value="ECO:0007669"/>
    <property type="project" value="UniProtKB-KW"/>
</dbReference>
<keyword evidence="11" id="KW-0443">Lipid metabolism</keyword>
<dbReference type="InterPro" id="IPR036291">
    <property type="entry name" value="NAD(P)-bd_dom_sf"/>
</dbReference>
<comment type="catalytic activity">
    <reaction evidence="16">
        <text>sn-glycerol 3-phosphate + NAD(+) = dihydroxyacetone phosphate + NADH + H(+)</text>
        <dbReference type="Rhea" id="RHEA:11092"/>
        <dbReference type="ChEBI" id="CHEBI:15378"/>
        <dbReference type="ChEBI" id="CHEBI:57540"/>
        <dbReference type="ChEBI" id="CHEBI:57597"/>
        <dbReference type="ChEBI" id="CHEBI:57642"/>
        <dbReference type="ChEBI" id="CHEBI:57945"/>
        <dbReference type="EC" id="1.1.1.8"/>
    </reaction>
</comment>
<dbReference type="GO" id="GO:0046168">
    <property type="term" value="P:glycerol-3-phosphate catabolic process"/>
    <property type="evidence" value="ECO:0007669"/>
    <property type="project" value="UniProtKB-UniRule"/>
</dbReference>
<organism evidence="20 21">
    <name type="scientific">Quercus rubra</name>
    <name type="common">Northern red oak</name>
    <name type="synonym">Quercus borealis</name>
    <dbReference type="NCBI Taxonomy" id="3512"/>
    <lineage>
        <taxon>Eukaryota</taxon>
        <taxon>Viridiplantae</taxon>
        <taxon>Streptophyta</taxon>
        <taxon>Embryophyta</taxon>
        <taxon>Tracheophyta</taxon>
        <taxon>Spermatophyta</taxon>
        <taxon>Magnoliopsida</taxon>
        <taxon>eudicotyledons</taxon>
        <taxon>Gunneridae</taxon>
        <taxon>Pentapetalae</taxon>
        <taxon>rosids</taxon>
        <taxon>fabids</taxon>
        <taxon>Fagales</taxon>
        <taxon>Fagaceae</taxon>
        <taxon>Quercus</taxon>
    </lineage>
</organism>
<evidence type="ECO:0000313" key="20">
    <source>
        <dbReference type="EMBL" id="KAK4579738.1"/>
    </source>
</evidence>
<dbReference type="FunFam" id="1.10.1040.10:FF:000031">
    <property type="entry name" value="Glycerol-3-phosphate dehydrogenase (NAD(P)(+))"/>
    <property type="match status" value="1"/>
</dbReference>
<evidence type="ECO:0000256" key="11">
    <source>
        <dbReference type="ARBA" id="ARBA00023098"/>
    </source>
</evidence>
<dbReference type="HAMAP" id="MF_00394">
    <property type="entry name" value="NAD_Glyc3P_dehydrog"/>
    <property type="match status" value="1"/>
</dbReference>
<keyword evidence="6" id="KW-0150">Chloroplast</keyword>
<dbReference type="PRINTS" id="PR00077">
    <property type="entry name" value="GPDHDRGNASE"/>
</dbReference>
<protein>
    <recommendedName>
        <fullName evidence="4">glycerol-3-phosphate dehydrogenase (NAD(+))</fullName>
        <ecNumber evidence="4">1.1.1.8</ecNumber>
    </recommendedName>
</protein>
<dbReference type="GO" id="GO:0051287">
    <property type="term" value="F:NAD binding"/>
    <property type="evidence" value="ECO:0007669"/>
    <property type="project" value="UniProtKB-UniRule"/>
</dbReference>
<gene>
    <name evidence="20" type="ORF">RGQ29_029412</name>
</gene>
<dbReference type="EC" id="1.1.1.8" evidence="4"/>
<accession>A0AAN7EUH3</accession>
<dbReference type="FunFam" id="3.40.50.720:FF:000019">
    <property type="entry name" value="Glycerol-3-phosphate dehydrogenase [NAD(P)+]"/>
    <property type="match status" value="1"/>
</dbReference>
<evidence type="ECO:0000256" key="3">
    <source>
        <dbReference type="ARBA" id="ARBA00011009"/>
    </source>
</evidence>
<name>A0AAN7EUH3_QUERU</name>
<dbReference type="Gene3D" id="1.10.1040.10">
    <property type="entry name" value="N-(1-d-carboxylethyl)-l-norvaline Dehydrogenase, domain 2"/>
    <property type="match status" value="1"/>
</dbReference>
<dbReference type="InterPro" id="IPR006168">
    <property type="entry name" value="G3P_DH_NAD-dep"/>
</dbReference>
<evidence type="ECO:0000256" key="16">
    <source>
        <dbReference type="ARBA" id="ARBA00048683"/>
    </source>
</evidence>
<keyword evidence="21" id="KW-1185">Reference proteome</keyword>
<keyword evidence="9" id="KW-0560">Oxidoreductase</keyword>
<dbReference type="Proteomes" id="UP001324115">
    <property type="component" value="Unassembled WGS sequence"/>
</dbReference>